<proteinExistence type="predicted"/>
<dbReference type="EMBL" id="MCBS01024460">
    <property type="protein sequence ID" value="RKF73372.1"/>
    <property type="molecule type" value="Genomic_DNA"/>
</dbReference>
<sequence length="80" mass="8831">MSEELHDCFRLTGFLGPEILTAADEYGDAILQDVSGALEQLELTPMSNKSLLNPFDNKRSCHIEITDEVRVAAVVKPEVV</sequence>
<evidence type="ECO:0000313" key="1">
    <source>
        <dbReference type="EMBL" id="RKF73372.1"/>
    </source>
</evidence>
<comment type="caution">
    <text evidence="1">The sequence shown here is derived from an EMBL/GenBank/DDBJ whole genome shotgun (WGS) entry which is preliminary data.</text>
</comment>
<gene>
    <name evidence="1" type="ORF">GcM1_244053</name>
</gene>
<dbReference type="Proteomes" id="UP000285326">
    <property type="component" value="Unassembled WGS sequence"/>
</dbReference>
<reference evidence="1 2" key="1">
    <citation type="journal article" date="2018" name="BMC Genomics">
        <title>Comparative genome analyses reveal sequence features reflecting distinct modes of host-adaptation between dicot and monocot powdery mildew.</title>
        <authorList>
            <person name="Wu Y."/>
            <person name="Ma X."/>
            <person name="Pan Z."/>
            <person name="Kale S.D."/>
            <person name="Song Y."/>
            <person name="King H."/>
            <person name="Zhang Q."/>
            <person name="Presley C."/>
            <person name="Deng X."/>
            <person name="Wei C.I."/>
            <person name="Xiao S."/>
        </authorList>
    </citation>
    <scope>NUCLEOTIDE SEQUENCE [LARGE SCALE GENOMIC DNA]</scope>
    <source>
        <strain evidence="1">UMSG1</strain>
    </source>
</reference>
<protein>
    <submittedName>
        <fullName evidence="1">Uncharacterized protein</fullName>
    </submittedName>
</protein>
<accession>A0A420IFV1</accession>
<dbReference type="AlphaFoldDB" id="A0A420IFV1"/>
<organism evidence="1 2">
    <name type="scientific">Golovinomyces cichoracearum</name>
    <dbReference type="NCBI Taxonomy" id="62708"/>
    <lineage>
        <taxon>Eukaryota</taxon>
        <taxon>Fungi</taxon>
        <taxon>Dikarya</taxon>
        <taxon>Ascomycota</taxon>
        <taxon>Pezizomycotina</taxon>
        <taxon>Leotiomycetes</taxon>
        <taxon>Erysiphales</taxon>
        <taxon>Erysiphaceae</taxon>
        <taxon>Golovinomyces</taxon>
    </lineage>
</organism>
<evidence type="ECO:0000313" key="2">
    <source>
        <dbReference type="Proteomes" id="UP000285326"/>
    </source>
</evidence>
<name>A0A420IFV1_9PEZI</name>